<reference evidence="2" key="1">
    <citation type="submission" date="2008-06" db="EMBL/GenBank/DDBJ databases">
        <title>Complete sequence of Chlorobium phaeobacteroides BS1.</title>
        <authorList>
            <consortium name="US DOE Joint Genome Institute"/>
            <person name="Lucas S."/>
            <person name="Copeland A."/>
            <person name="Lapidus A."/>
            <person name="Glavina del Rio T."/>
            <person name="Dalin E."/>
            <person name="Tice H."/>
            <person name="Bruce D."/>
            <person name="Goodwin L."/>
            <person name="Pitluck S."/>
            <person name="Schmutz J."/>
            <person name="Larimer F."/>
            <person name="Land M."/>
            <person name="Hauser L."/>
            <person name="Kyrpides N."/>
            <person name="Ovchinnikova G."/>
            <person name="Li T."/>
            <person name="Liu Z."/>
            <person name="Zhao F."/>
            <person name="Overmann J."/>
            <person name="Bryant D.A."/>
            <person name="Richardson P."/>
        </authorList>
    </citation>
    <scope>NUCLEOTIDE SEQUENCE [LARGE SCALE GENOMIC DNA]</scope>
    <source>
        <strain evidence="2">BS1</strain>
    </source>
</reference>
<evidence type="ECO:0000313" key="2">
    <source>
        <dbReference type="EMBL" id="ACE04476.1"/>
    </source>
</evidence>
<dbReference type="STRING" id="331678.Cphamn1_1553"/>
<dbReference type="Gene3D" id="3.40.50.1460">
    <property type="match status" value="1"/>
</dbReference>
<dbReference type="InterPro" id="IPR029030">
    <property type="entry name" value="Caspase-like_dom_sf"/>
</dbReference>
<evidence type="ECO:0000259" key="1">
    <source>
        <dbReference type="Pfam" id="PF00656"/>
    </source>
</evidence>
<dbReference type="InterPro" id="IPR011600">
    <property type="entry name" value="Pept_C14_caspase"/>
</dbReference>
<dbReference type="GO" id="GO:0005737">
    <property type="term" value="C:cytoplasm"/>
    <property type="evidence" value="ECO:0007669"/>
    <property type="project" value="TreeGrafter"/>
</dbReference>
<protein>
    <submittedName>
        <fullName evidence="2">Peptidase C14 caspase catalytic subunit p20</fullName>
    </submittedName>
</protein>
<dbReference type="GO" id="GO:0006508">
    <property type="term" value="P:proteolysis"/>
    <property type="evidence" value="ECO:0007669"/>
    <property type="project" value="InterPro"/>
</dbReference>
<dbReference type="PANTHER" id="PTHR48104">
    <property type="entry name" value="METACASPASE-4"/>
    <property type="match status" value="1"/>
</dbReference>
<dbReference type="InterPro" id="IPR050452">
    <property type="entry name" value="Metacaspase"/>
</dbReference>
<dbReference type="AlphaFoldDB" id="B3EK49"/>
<organism evidence="2">
    <name type="scientific">Chlorobium phaeobacteroides (strain BS1)</name>
    <dbReference type="NCBI Taxonomy" id="331678"/>
    <lineage>
        <taxon>Bacteria</taxon>
        <taxon>Pseudomonadati</taxon>
        <taxon>Chlorobiota</taxon>
        <taxon>Chlorobiia</taxon>
        <taxon>Chlorobiales</taxon>
        <taxon>Chlorobiaceae</taxon>
        <taxon>Chlorobium/Pelodictyon group</taxon>
        <taxon>Chlorobium</taxon>
    </lineage>
</organism>
<name>B3EK49_CHLPB</name>
<dbReference type="KEGG" id="cpb:Cphamn1_1553"/>
<accession>B3EK49</accession>
<dbReference type="OrthoDB" id="2546654at2"/>
<dbReference type="eggNOG" id="COG4249">
    <property type="taxonomic scope" value="Bacteria"/>
</dbReference>
<dbReference type="HOGENOM" id="CLU_029389_3_2_10"/>
<dbReference type="SUPFAM" id="SSF52129">
    <property type="entry name" value="Caspase-like"/>
    <property type="match status" value="1"/>
</dbReference>
<gene>
    <name evidence="2" type="ordered locus">Cphamn1_1553</name>
</gene>
<sequence>MEGGETVGRRALCVGINQFKNYPQAALRGCVNDAYAMSSLLQEKFGFRIEDITLLTDADAFKANIMSHLESMVEDARRGRCNTLVFSFSSHGTRIPDLDGDEDDAADEAFCPYDLSQTGSVWDPEYIISDDELNDLFVALPDNVSLEVFLDTCHSGTGIKSIDFLLTRRPRYLPPPSLEAFKDVEGRTSRGFAGKYVQPLRTDHILWTGCKADQTSADAMIGDSWHGAFTYYLCDAIRESGDRFVREEILKKVRDSLQEGEYTQIPQLEWNATNRDESVSGSVDS</sequence>
<dbReference type="PANTHER" id="PTHR48104:SF30">
    <property type="entry name" value="METACASPASE-1"/>
    <property type="match status" value="1"/>
</dbReference>
<dbReference type="Pfam" id="PF00656">
    <property type="entry name" value="Peptidase_C14"/>
    <property type="match status" value="1"/>
</dbReference>
<feature type="domain" description="Peptidase C14 caspase" evidence="1">
    <location>
        <begin position="9"/>
        <end position="270"/>
    </location>
</feature>
<dbReference type="GO" id="GO:0004197">
    <property type="term" value="F:cysteine-type endopeptidase activity"/>
    <property type="evidence" value="ECO:0007669"/>
    <property type="project" value="InterPro"/>
</dbReference>
<dbReference type="EMBL" id="CP001101">
    <property type="protein sequence ID" value="ACE04476.1"/>
    <property type="molecule type" value="Genomic_DNA"/>
</dbReference>
<proteinExistence type="predicted"/>